<protein>
    <submittedName>
        <fullName evidence="12">Bacteriorhodopsin</fullName>
    </submittedName>
</protein>
<accession>A0ABD5VXU0</accession>
<dbReference type="GO" id="GO:0007602">
    <property type="term" value="P:phototransduction"/>
    <property type="evidence" value="ECO:0007669"/>
    <property type="project" value="UniProtKB-KW"/>
</dbReference>
<dbReference type="EMBL" id="JBHSZI010000001">
    <property type="protein sequence ID" value="MFC7057910.1"/>
    <property type="molecule type" value="Genomic_DNA"/>
</dbReference>
<dbReference type="PRINTS" id="PR00251">
    <property type="entry name" value="BACTRLOPSIN"/>
</dbReference>
<feature type="transmembrane region" description="Helical" evidence="11">
    <location>
        <begin position="102"/>
        <end position="118"/>
    </location>
</feature>
<evidence type="ECO:0000256" key="6">
    <source>
        <dbReference type="ARBA" id="ARBA00022925"/>
    </source>
</evidence>
<comment type="similarity">
    <text evidence="2">Belongs to the archaeal/bacterial/fungal opsin family.</text>
</comment>
<dbReference type="RefSeq" id="WP_382184716.1">
    <property type="nucleotide sequence ID" value="NZ_JBHSZI010000001.1"/>
</dbReference>
<feature type="transmembrane region" description="Helical" evidence="11">
    <location>
        <begin position="6"/>
        <end position="24"/>
    </location>
</feature>
<dbReference type="Proteomes" id="UP001596445">
    <property type="component" value="Unassembled WGS sequence"/>
</dbReference>
<evidence type="ECO:0000256" key="2">
    <source>
        <dbReference type="ARBA" id="ARBA00008130"/>
    </source>
</evidence>
<keyword evidence="9 11" id="KW-0472">Membrane</keyword>
<evidence type="ECO:0000256" key="3">
    <source>
        <dbReference type="ARBA" id="ARBA00022543"/>
    </source>
</evidence>
<dbReference type="GO" id="GO:0016020">
    <property type="term" value="C:membrane"/>
    <property type="evidence" value="ECO:0007669"/>
    <property type="project" value="UniProtKB-SubCell"/>
</dbReference>
<dbReference type="SMART" id="SM01021">
    <property type="entry name" value="Bac_rhodopsin"/>
    <property type="match status" value="1"/>
</dbReference>
<dbReference type="AlphaFoldDB" id="A0ABD5VXU0"/>
<keyword evidence="5 11" id="KW-0812">Transmembrane</keyword>
<evidence type="ECO:0000256" key="1">
    <source>
        <dbReference type="ARBA" id="ARBA00004141"/>
    </source>
</evidence>
<feature type="transmembrane region" description="Helical" evidence="11">
    <location>
        <begin position="124"/>
        <end position="142"/>
    </location>
</feature>
<dbReference type="Pfam" id="PF01036">
    <property type="entry name" value="Bac_rhodopsin"/>
    <property type="match status" value="1"/>
</dbReference>
<keyword evidence="6" id="KW-0681">Retinal protein</keyword>
<evidence type="ECO:0000256" key="11">
    <source>
        <dbReference type="SAM" id="Phobius"/>
    </source>
</evidence>
<dbReference type="PANTHER" id="PTHR28286:SF2">
    <property type="entry name" value="BACTERIORHODOPSIN _OPSIN, NOPA (EUROFUNG)"/>
    <property type="match status" value="1"/>
</dbReference>
<dbReference type="Gene3D" id="1.20.1070.10">
    <property type="entry name" value="Rhodopsin 7-helix transmembrane proteins"/>
    <property type="match status" value="1"/>
</dbReference>
<evidence type="ECO:0000256" key="8">
    <source>
        <dbReference type="ARBA" id="ARBA00022991"/>
    </source>
</evidence>
<comment type="caution">
    <text evidence="12">The sequence shown here is derived from an EMBL/GenBank/DDBJ whole genome shotgun (WGS) entry which is preliminary data.</text>
</comment>
<evidence type="ECO:0000256" key="5">
    <source>
        <dbReference type="ARBA" id="ARBA00022692"/>
    </source>
</evidence>
<evidence type="ECO:0000256" key="9">
    <source>
        <dbReference type="ARBA" id="ARBA00023136"/>
    </source>
</evidence>
<proteinExistence type="inferred from homology"/>
<name>A0ABD5VXU0_9EURY</name>
<dbReference type="InterPro" id="IPR001425">
    <property type="entry name" value="Arc/bac/fun_rhodopsins"/>
</dbReference>
<keyword evidence="8" id="KW-0157">Chromophore</keyword>
<dbReference type="SUPFAM" id="SSF81321">
    <property type="entry name" value="Family A G protein-coupled receptor-like"/>
    <property type="match status" value="1"/>
</dbReference>
<feature type="transmembrane region" description="Helical" evidence="11">
    <location>
        <begin position="73"/>
        <end position="90"/>
    </location>
</feature>
<evidence type="ECO:0000313" key="12">
    <source>
        <dbReference type="EMBL" id="MFC7057910.1"/>
    </source>
</evidence>
<evidence type="ECO:0000256" key="7">
    <source>
        <dbReference type="ARBA" id="ARBA00022989"/>
    </source>
</evidence>
<reference evidence="12 13" key="1">
    <citation type="journal article" date="2019" name="Int. J. Syst. Evol. Microbiol.">
        <title>The Global Catalogue of Microorganisms (GCM) 10K type strain sequencing project: providing services to taxonomists for standard genome sequencing and annotation.</title>
        <authorList>
            <consortium name="The Broad Institute Genomics Platform"/>
            <consortium name="The Broad Institute Genome Sequencing Center for Infectious Disease"/>
            <person name="Wu L."/>
            <person name="Ma J."/>
        </authorList>
    </citation>
    <scope>NUCLEOTIDE SEQUENCE [LARGE SCALE GENOMIC DNA]</scope>
    <source>
        <strain evidence="12 13">JCM 30072</strain>
    </source>
</reference>
<organism evidence="12 13">
    <name type="scientific">Halovenus salina</name>
    <dbReference type="NCBI Taxonomy" id="1510225"/>
    <lineage>
        <taxon>Archaea</taxon>
        <taxon>Methanobacteriati</taxon>
        <taxon>Methanobacteriota</taxon>
        <taxon>Stenosarchaea group</taxon>
        <taxon>Halobacteria</taxon>
        <taxon>Halobacteriales</taxon>
        <taxon>Haloarculaceae</taxon>
        <taxon>Halovenus</taxon>
    </lineage>
</organism>
<evidence type="ECO:0000256" key="10">
    <source>
        <dbReference type="ARBA" id="ARBA00023170"/>
    </source>
</evidence>
<keyword evidence="4" id="KW-0716">Sensory transduction</keyword>
<evidence type="ECO:0000256" key="4">
    <source>
        <dbReference type="ARBA" id="ARBA00022606"/>
    </source>
</evidence>
<dbReference type="PANTHER" id="PTHR28286">
    <property type="match status" value="1"/>
</dbReference>
<keyword evidence="13" id="KW-1185">Reference proteome</keyword>
<dbReference type="GO" id="GO:0009881">
    <property type="term" value="F:photoreceptor activity"/>
    <property type="evidence" value="ECO:0007669"/>
    <property type="project" value="UniProtKB-KW"/>
</dbReference>
<evidence type="ECO:0000313" key="13">
    <source>
        <dbReference type="Proteomes" id="UP001596445"/>
    </source>
</evidence>
<sequence>MDVTLWYRLGAIGMALGTLVLAYGFRLVPRENYRRYAVLVAVPLIAVGAYVLMSLEVGVLETQTDATVFGLRYVDWLLTTPLHVLYLGLLAGASRGDIGKSLALMAGTIVFGFAGAMVAPPLKWVGFAAGALAFLGVVYYTVTSFEQAARGTERSRYSGSSGRSWSSCGSSTR</sequence>
<feature type="transmembrane region" description="Helical" evidence="11">
    <location>
        <begin position="36"/>
        <end position="53"/>
    </location>
</feature>
<gene>
    <name evidence="12" type="ORF">ACFQQG_06680</name>
</gene>
<comment type="subcellular location">
    <subcellularLocation>
        <location evidence="1">Membrane</location>
        <topology evidence="1">Multi-pass membrane protein</topology>
    </subcellularLocation>
</comment>
<keyword evidence="3" id="KW-0600">Photoreceptor protein</keyword>
<keyword evidence="10" id="KW-0675">Receptor</keyword>
<keyword evidence="7 11" id="KW-1133">Transmembrane helix</keyword>